<dbReference type="RefSeq" id="WP_008788563.1">
    <property type="nucleotide sequence ID" value="NZ_AKCB01000003.1"/>
</dbReference>
<evidence type="ECO:0000256" key="10">
    <source>
        <dbReference type="SAM" id="Phobius"/>
    </source>
</evidence>
<reference evidence="13 14" key="1">
    <citation type="submission" date="2010-12" db="EMBL/GenBank/DDBJ databases">
        <title>The Genome Sequence of Coprobacillus sp. strain 29_1.</title>
        <authorList>
            <consortium name="The Broad Institute Genome Sequencing Platform"/>
            <person name="Earl A."/>
            <person name="Ward D."/>
            <person name="Feldgarden M."/>
            <person name="Gevers D."/>
            <person name="Daigneault M."/>
            <person name="Sibley C.D."/>
            <person name="White A."/>
            <person name="Strauss J."/>
            <person name="Allen-Vercoe E."/>
            <person name="Young S.K."/>
            <person name="Zeng Q."/>
            <person name="Gargeya S."/>
            <person name="Fitzgerald M."/>
            <person name="Haas B."/>
            <person name="Abouelleil A."/>
            <person name="Alvarado L."/>
            <person name="Arachchi H.M."/>
            <person name="Berlin A."/>
            <person name="Brown A."/>
            <person name="Chapman S.B."/>
            <person name="Chen Z."/>
            <person name="Dunbar C."/>
            <person name="Freedman E."/>
            <person name="Gearin G."/>
            <person name="Gellesch M."/>
            <person name="Goldberg J."/>
            <person name="Griggs A."/>
            <person name="Gujja S."/>
            <person name="Heilman E."/>
            <person name="Heiman D."/>
            <person name="Howarth C."/>
            <person name="Larson L."/>
            <person name="Lui A."/>
            <person name="MacDonald P.J.P."/>
            <person name="Mehta T."/>
            <person name="Montmayeur A."/>
            <person name="Murphy C."/>
            <person name="Neiman D."/>
            <person name="Pearson M."/>
            <person name="Priest M."/>
            <person name="Roberts A."/>
            <person name="Saif S."/>
            <person name="Shea T."/>
            <person name="Shenoy N."/>
            <person name="Sisk P."/>
            <person name="Stolte C."/>
            <person name="Sykes S."/>
            <person name="White J."/>
            <person name="Yandava C."/>
            <person name="Nusbaum C."/>
            <person name="Birren B."/>
        </authorList>
    </citation>
    <scope>NUCLEOTIDE SEQUENCE [LARGE SCALE GENOMIC DNA]</scope>
    <source>
        <strain evidence="13 14">29_1</strain>
    </source>
</reference>
<evidence type="ECO:0000256" key="6">
    <source>
        <dbReference type="ARBA" id="ARBA00023122"/>
    </source>
</evidence>
<dbReference type="PANTHER" id="PTHR22777:SF17">
    <property type="entry name" value="UPF0053 PROTEIN SLL0260"/>
    <property type="match status" value="1"/>
</dbReference>
<dbReference type="InterPro" id="IPR044751">
    <property type="entry name" value="Ion_transp-like_CBS"/>
</dbReference>
<dbReference type="InterPro" id="IPR016169">
    <property type="entry name" value="FAD-bd_PCMH_sub2"/>
</dbReference>
<dbReference type="EMBL" id="ADKX01000026">
    <property type="protein sequence ID" value="EFW05303.1"/>
    <property type="molecule type" value="Genomic_DNA"/>
</dbReference>
<sequence length="442" mass="49641">MDSIPSQLLLQAILILVNAFFAATEIAVLSLNATQLEKKAEKGEKTAKRLLKLTQEPSGFLSTIQIGITLAGFLGSAFAADNFSGYLVDWIYNDIGFTALSLTTLDTLAVIVITLILSYFTLIFGELVPKRIAMQKPYEVSKLSCGVVLAVAKVVKPVVKFLSMSTNAILRILHLKTEAEEDTITEEEILMMIELGEKRGVLDEDESEWLQNIFDFDDTCIREIMTHSVDVVSIALDASDDEIINIIKKTGISRYPVYDHDDENIIGILHVRDYLLNLQTKEKSFKDILTPAYFIPDSMTADDLFEDMQTKNIHFAIAIDEFGEMSGIITLEDLVEEIVGNIYDEHDAYEQPSIQTINDHQWKVSGNVNIEDLSKELDTEIPVDEDYDTIGGYIYSHLRSIPKDGTTKTIKADNLTFQITKIQNRRIKEVIITKHSENKSQG</sequence>
<dbReference type="PROSITE" id="PS51371">
    <property type="entry name" value="CBS"/>
    <property type="match status" value="2"/>
</dbReference>
<dbReference type="HOGENOM" id="CLU_015237_4_0_9"/>
<dbReference type="CDD" id="cd04590">
    <property type="entry name" value="CBS_pair_CorC_HlyC_assoc"/>
    <property type="match status" value="1"/>
</dbReference>
<keyword evidence="5 9" id="KW-1133">Transmembrane helix</keyword>
<dbReference type="SUPFAM" id="SSF54631">
    <property type="entry name" value="CBS-domain pair"/>
    <property type="match status" value="1"/>
</dbReference>
<dbReference type="InterPro" id="IPR005170">
    <property type="entry name" value="Transptr-assoc_dom"/>
</dbReference>
<proteinExistence type="inferred from homology"/>
<dbReference type="PROSITE" id="PS51846">
    <property type="entry name" value="CNNM"/>
    <property type="match status" value="1"/>
</dbReference>
<dbReference type="AlphaFoldDB" id="E7G9K9"/>
<dbReference type="InterPro" id="IPR036318">
    <property type="entry name" value="FAD-bd_PCMH-like_sf"/>
</dbReference>
<feature type="transmembrane region" description="Helical" evidence="10">
    <location>
        <begin position="58"/>
        <end position="80"/>
    </location>
</feature>
<protein>
    <recommendedName>
        <fullName evidence="15">Hemolysin</fullName>
    </recommendedName>
</protein>
<feature type="domain" description="CBS" evidence="11">
    <location>
        <begin position="225"/>
        <end position="285"/>
    </location>
</feature>
<evidence type="ECO:0000313" key="13">
    <source>
        <dbReference type="EMBL" id="EFW05303.1"/>
    </source>
</evidence>
<dbReference type="InterPro" id="IPR046342">
    <property type="entry name" value="CBS_dom_sf"/>
</dbReference>
<gene>
    <name evidence="13" type="ORF">HMPREF9488_01448</name>
</gene>
<feature type="domain" description="CNNM transmembrane" evidence="12">
    <location>
        <begin position="1"/>
        <end position="206"/>
    </location>
</feature>
<dbReference type="Pfam" id="PF00571">
    <property type="entry name" value="CBS"/>
    <property type="match status" value="2"/>
</dbReference>
<dbReference type="SMART" id="SM01091">
    <property type="entry name" value="CorC_HlyC"/>
    <property type="match status" value="1"/>
</dbReference>
<evidence type="ECO:0000259" key="12">
    <source>
        <dbReference type="PROSITE" id="PS51846"/>
    </source>
</evidence>
<evidence type="ECO:0000256" key="7">
    <source>
        <dbReference type="ARBA" id="ARBA00023136"/>
    </source>
</evidence>
<dbReference type="GeneID" id="78231063"/>
<dbReference type="Gene3D" id="3.30.465.10">
    <property type="match status" value="1"/>
</dbReference>
<comment type="similarity">
    <text evidence="2">Belongs to the UPF0053 family.</text>
</comment>
<dbReference type="GO" id="GO:0005886">
    <property type="term" value="C:plasma membrane"/>
    <property type="evidence" value="ECO:0007669"/>
    <property type="project" value="TreeGrafter"/>
</dbReference>
<dbReference type="SUPFAM" id="SSF56176">
    <property type="entry name" value="FAD-binding/transporter-associated domain-like"/>
    <property type="match status" value="1"/>
</dbReference>
<comment type="caution">
    <text evidence="13">The sequence shown here is derived from an EMBL/GenBank/DDBJ whole genome shotgun (WGS) entry which is preliminary data.</text>
</comment>
<keyword evidence="14" id="KW-1185">Reference proteome</keyword>
<dbReference type="FunFam" id="3.10.580.10:FF:000002">
    <property type="entry name" value="Magnesium/cobalt efflux protein CorC"/>
    <property type="match status" value="1"/>
</dbReference>
<dbReference type="SMART" id="SM00116">
    <property type="entry name" value="CBS"/>
    <property type="match status" value="2"/>
</dbReference>
<feature type="transmembrane region" description="Helical" evidence="10">
    <location>
        <begin position="12"/>
        <end position="33"/>
    </location>
</feature>
<dbReference type="Gene3D" id="3.10.580.10">
    <property type="entry name" value="CBS-domain"/>
    <property type="match status" value="1"/>
</dbReference>
<evidence type="ECO:0000256" key="5">
    <source>
        <dbReference type="ARBA" id="ARBA00022989"/>
    </source>
</evidence>
<keyword evidence="6 8" id="KW-0129">CBS domain</keyword>
<feature type="transmembrane region" description="Helical" evidence="10">
    <location>
        <begin position="108"/>
        <end position="128"/>
    </location>
</feature>
<dbReference type="GO" id="GO:0050660">
    <property type="term" value="F:flavin adenine dinucleotide binding"/>
    <property type="evidence" value="ECO:0007669"/>
    <property type="project" value="InterPro"/>
</dbReference>
<accession>E7G9K9</accession>
<dbReference type="InterPro" id="IPR000644">
    <property type="entry name" value="CBS_dom"/>
</dbReference>
<dbReference type="PANTHER" id="PTHR22777">
    <property type="entry name" value="HEMOLYSIN-RELATED"/>
    <property type="match status" value="1"/>
</dbReference>
<comment type="subcellular location">
    <subcellularLocation>
        <location evidence="1">Membrane</location>
        <topology evidence="1">Multi-pass membrane protein</topology>
    </subcellularLocation>
</comment>
<dbReference type="OrthoDB" id="9798188at2"/>
<keyword evidence="4" id="KW-0677">Repeat</keyword>
<name>E7G9K9_9FIRM</name>
<evidence type="ECO:0000256" key="9">
    <source>
        <dbReference type="PROSITE-ProRule" id="PRU01193"/>
    </source>
</evidence>
<evidence type="ECO:0000256" key="8">
    <source>
        <dbReference type="PROSITE-ProRule" id="PRU00703"/>
    </source>
</evidence>
<organism evidence="13 14">
    <name type="scientific">Coprobacillus cateniformis</name>
    <dbReference type="NCBI Taxonomy" id="100884"/>
    <lineage>
        <taxon>Bacteria</taxon>
        <taxon>Bacillati</taxon>
        <taxon>Bacillota</taxon>
        <taxon>Erysipelotrichia</taxon>
        <taxon>Erysipelotrichales</taxon>
        <taxon>Coprobacillaceae</taxon>
        <taxon>Coprobacillus</taxon>
    </lineage>
</organism>
<dbReference type="eggNOG" id="COG1253">
    <property type="taxonomic scope" value="Bacteria"/>
</dbReference>
<dbReference type="InterPro" id="IPR002550">
    <property type="entry name" value="CNNM"/>
</dbReference>
<evidence type="ECO:0000256" key="4">
    <source>
        <dbReference type="ARBA" id="ARBA00022737"/>
    </source>
</evidence>
<keyword evidence="7 9" id="KW-0472">Membrane</keyword>
<evidence type="ECO:0000256" key="2">
    <source>
        <dbReference type="ARBA" id="ARBA00006337"/>
    </source>
</evidence>
<feature type="domain" description="CBS" evidence="11">
    <location>
        <begin position="288"/>
        <end position="345"/>
    </location>
</feature>
<dbReference type="Pfam" id="PF03471">
    <property type="entry name" value="CorC_HlyC"/>
    <property type="match status" value="1"/>
</dbReference>
<evidence type="ECO:0000256" key="3">
    <source>
        <dbReference type="ARBA" id="ARBA00022692"/>
    </source>
</evidence>
<evidence type="ECO:0008006" key="15">
    <source>
        <dbReference type="Google" id="ProtNLM"/>
    </source>
</evidence>
<evidence type="ECO:0000313" key="14">
    <source>
        <dbReference type="Proteomes" id="UP000003157"/>
    </source>
</evidence>
<dbReference type="STRING" id="100884.GCA_000269565_03296"/>
<dbReference type="Pfam" id="PF01595">
    <property type="entry name" value="CNNM"/>
    <property type="match status" value="1"/>
</dbReference>
<keyword evidence="3 9" id="KW-0812">Transmembrane</keyword>
<evidence type="ECO:0000256" key="1">
    <source>
        <dbReference type="ARBA" id="ARBA00004141"/>
    </source>
</evidence>
<evidence type="ECO:0000259" key="11">
    <source>
        <dbReference type="PROSITE" id="PS51371"/>
    </source>
</evidence>
<dbReference type="Proteomes" id="UP000003157">
    <property type="component" value="Unassembled WGS sequence"/>
</dbReference>